<feature type="chain" id="PRO_5037409676" description="Lipoprotein" evidence="1">
    <location>
        <begin position="27"/>
        <end position="228"/>
    </location>
</feature>
<organism evidence="2 3">
    <name type="scientific">Treponema parvum</name>
    <dbReference type="NCBI Taxonomy" id="138851"/>
    <lineage>
        <taxon>Bacteria</taxon>
        <taxon>Pseudomonadati</taxon>
        <taxon>Spirochaetota</taxon>
        <taxon>Spirochaetia</taxon>
        <taxon>Spirochaetales</taxon>
        <taxon>Treponemataceae</taxon>
        <taxon>Treponema</taxon>
    </lineage>
</organism>
<evidence type="ECO:0000313" key="3">
    <source>
        <dbReference type="Proteomes" id="UP000671995"/>
    </source>
</evidence>
<feature type="signal peptide" evidence="1">
    <location>
        <begin position="1"/>
        <end position="26"/>
    </location>
</feature>
<evidence type="ECO:0008006" key="4">
    <source>
        <dbReference type="Google" id="ProtNLM"/>
    </source>
</evidence>
<keyword evidence="1" id="KW-0732">Signal</keyword>
<dbReference type="RefSeq" id="WP_210116820.1">
    <property type="nucleotide sequence ID" value="NZ_CP054257.1"/>
</dbReference>
<sequence>MKKIIEKTAVILSIAAVSLSTLISCASLPDFSEKQIKKFQDAKGSPNDSVVFYGFLPMNNIVKFKQIDKKYSNDEQDGIKLSFNDASGFWLSTPVEPGSTYMISYIQGSVQGGTTSSTVTTAFGSATTITFHDYVWDQSFSEEQQYFVIKIPQKPGFYCFGQYTGREIMVAAQAGKPTKIFDQENIKEKWGKNANQIMVNGLKQIIKAYKGTEWENAALKELNKYSAK</sequence>
<evidence type="ECO:0000256" key="1">
    <source>
        <dbReference type="SAM" id="SignalP"/>
    </source>
</evidence>
<protein>
    <recommendedName>
        <fullName evidence="4">Lipoprotein</fullName>
    </recommendedName>
</protein>
<accession>A0A975ICL0</accession>
<reference evidence="2" key="2">
    <citation type="journal article" date="2021" name="Microbiol. Resour. Announc.">
        <title>Complete Genome Sequences of Three Human Oral Treponema parvum Isolates.</title>
        <authorList>
            <person name="Zeng H."/>
            <person name="Watt R.M."/>
        </authorList>
    </citation>
    <scope>NUCLEOTIDE SEQUENCE</scope>
    <source>
        <strain evidence="2">ATCC 700773</strain>
    </source>
</reference>
<proteinExistence type="predicted"/>
<dbReference type="AlphaFoldDB" id="A0A975ICL0"/>
<gene>
    <name evidence="2" type="ORF">HRI96_07815</name>
</gene>
<dbReference type="PROSITE" id="PS51257">
    <property type="entry name" value="PROKAR_LIPOPROTEIN"/>
    <property type="match status" value="1"/>
</dbReference>
<evidence type="ECO:0000313" key="2">
    <source>
        <dbReference type="EMBL" id="QTQ12106.1"/>
    </source>
</evidence>
<name>A0A975ICL0_9SPIR</name>
<reference evidence="2" key="1">
    <citation type="submission" date="2020-05" db="EMBL/GenBank/DDBJ databases">
        <authorList>
            <person name="Zeng H."/>
            <person name="Chan Y.K."/>
            <person name="Watt R.M."/>
        </authorList>
    </citation>
    <scope>NUCLEOTIDE SEQUENCE</scope>
    <source>
        <strain evidence="2">ATCC 700773</strain>
    </source>
</reference>
<dbReference type="Proteomes" id="UP000671995">
    <property type="component" value="Chromosome"/>
</dbReference>
<dbReference type="EMBL" id="CP054257">
    <property type="protein sequence ID" value="QTQ12106.1"/>
    <property type="molecule type" value="Genomic_DNA"/>
</dbReference>